<dbReference type="InterPro" id="IPR039013">
    <property type="entry name" value="YgiF"/>
</dbReference>
<dbReference type="Gene3D" id="1.40.20.10">
    <property type="entry name" value="CHAD domain"/>
    <property type="match status" value="1"/>
</dbReference>
<dbReference type="PROSITE" id="PS51707">
    <property type="entry name" value="CYTH"/>
    <property type="match status" value="1"/>
</dbReference>
<dbReference type="CDD" id="cd07756">
    <property type="entry name" value="CYTH-like_Pase_CHAD"/>
    <property type="match status" value="1"/>
</dbReference>
<name>A0ABS8IWE5_9BURK</name>
<dbReference type="SMART" id="SM00880">
    <property type="entry name" value="CHAD"/>
    <property type="match status" value="1"/>
</dbReference>
<feature type="domain" description="CYTH" evidence="1">
    <location>
        <begin position="1"/>
        <end position="208"/>
    </location>
</feature>
<dbReference type="PROSITE" id="PS51708">
    <property type="entry name" value="CHAD"/>
    <property type="match status" value="1"/>
</dbReference>
<dbReference type="SMART" id="SM01118">
    <property type="entry name" value="CYTH"/>
    <property type="match status" value="1"/>
</dbReference>
<dbReference type="EMBL" id="JAJHPV010000014">
    <property type="protein sequence ID" value="MCC6072473.1"/>
    <property type="molecule type" value="Genomic_DNA"/>
</dbReference>
<dbReference type="InterPro" id="IPR023577">
    <property type="entry name" value="CYTH_domain"/>
</dbReference>
<dbReference type="InterPro" id="IPR033469">
    <property type="entry name" value="CYTH-like_dom_sf"/>
</dbReference>
<dbReference type="Pfam" id="PF05235">
    <property type="entry name" value="CHAD"/>
    <property type="match status" value="1"/>
</dbReference>
<dbReference type="PANTHER" id="PTHR39569">
    <property type="entry name" value="INORGANIC TRIPHOSPHATASE"/>
    <property type="match status" value="1"/>
</dbReference>
<accession>A0ABS8IWE5</accession>
<evidence type="ECO:0000259" key="1">
    <source>
        <dbReference type="PROSITE" id="PS51707"/>
    </source>
</evidence>
<dbReference type="SUPFAM" id="SSF55154">
    <property type="entry name" value="CYTH-like phosphatases"/>
    <property type="match status" value="1"/>
</dbReference>
<protein>
    <submittedName>
        <fullName evidence="3">CHAD domain-containing protein</fullName>
    </submittedName>
</protein>
<organism evidence="3 4">
    <name type="scientific">Massilia agrisoli</name>
    <dbReference type="NCBI Taxonomy" id="2892444"/>
    <lineage>
        <taxon>Bacteria</taxon>
        <taxon>Pseudomonadati</taxon>
        <taxon>Pseudomonadota</taxon>
        <taxon>Betaproteobacteria</taxon>
        <taxon>Burkholderiales</taxon>
        <taxon>Oxalobacteraceae</taxon>
        <taxon>Telluria group</taxon>
        <taxon>Massilia</taxon>
    </lineage>
</organism>
<dbReference type="Gene3D" id="2.40.320.10">
    <property type="entry name" value="Hypothetical Protein Pfu-838710-001"/>
    <property type="match status" value="1"/>
</dbReference>
<dbReference type="InterPro" id="IPR007899">
    <property type="entry name" value="CHAD_dom"/>
</dbReference>
<evidence type="ECO:0000313" key="3">
    <source>
        <dbReference type="EMBL" id="MCC6072473.1"/>
    </source>
</evidence>
<sequence length="508" mass="55554">MEIELKLLVRPQDAATLRELPLLQQYAAAPARELQMADTYFDTARHQLKEAGAGLRVRRVGDDYIQTLKAGGDANAGLHRRYEWESKVPGPQPDLPALRTLVDRKAPWSKLLRAPAIENTLAPIFQSKVTRTLWDLRLPDGDRIEFALDIGKLECGDEAVPVSEIELELKSGNAIHLFDLALALHEKVPMQIGTMSKAERGYSLCRPRPRAATGSAPVQLAKRGNVEQAFKTIAASCLAQVQANAAGVVHDYDSESLHQMRVGLRRLRSALDVFKDVVQLPADLQQDVDWLANELGNARDWDVLAGSTLPLLASDMPAGGPLLDVNHAALDSGRDAHLAAAAAINSPRYTRLMLSLGRWMFGNGWREQGNGKSRLDAPLPAFAGKVLRRAHKRMKKRGRALPGASPDTLHRARIAAKKARYATEFFASLYRGKQVRPVVKALAALQDELGRANDAAVAGRLLGQLENVRHDLAGAIAPVRAALAERAAGSGGRARKLWKRYSAVKPPR</sequence>
<feature type="domain" description="CHAD" evidence="2">
    <location>
        <begin position="223"/>
        <end position="503"/>
    </location>
</feature>
<dbReference type="PANTHER" id="PTHR39569:SF1">
    <property type="entry name" value="INORGANIC TRIPHOSPHATASE"/>
    <property type="match status" value="1"/>
</dbReference>
<dbReference type="InterPro" id="IPR038186">
    <property type="entry name" value="CHAD_dom_sf"/>
</dbReference>
<gene>
    <name evidence="3" type="ORF">LMJ30_16120</name>
</gene>
<evidence type="ECO:0000313" key="4">
    <source>
        <dbReference type="Proteomes" id="UP001198701"/>
    </source>
</evidence>
<evidence type="ECO:0000259" key="2">
    <source>
        <dbReference type="PROSITE" id="PS51708"/>
    </source>
</evidence>
<proteinExistence type="predicted"/>
<dbReference type="RefSeq" id="WP_229433354.1">
    <property type="nucleotide sequence ID" value="NZ_JAJHPV010000014.1"/>
</dbReference>
<dbReference type="Proteomes" id="UP001198701">
    <property type="component" value="Unassembled WGS sequence"/>
</dbReference>
<dbReference type="Pfam" id="PF01928">
    <property type="entry name" value="CYTH"/>
    <property type="match status" value="1"/>
</dbReference>
<reference evidence="3 4" key="1">
    <citation type="submission" date="2021-11" db="EMBL/GenBank/DDBJ databases">
        <authorList>
            <person name="Huq M.A."/>
        </authorList>
    </citation>
    <scope>NUCLEOTIDE SEQUENCE [LARGE SCALE GENOMIC DNA]</scope>
    <source>
        <strain evidence="3 4">MAHUQ-52</strain>
    </source>
</reference>
<comment type="caution">
    <text evidence="3">The sequence shown here is derived from an EMBL/GenBank/DDBJ whole genome shotgun (WGS) entry which is preliminary data.</text>
</comment>
<keyword evidence="4" id="KW-1185">Reference proteome</keyword>